<name>A0A9W6U521_9STRA</name>
<reference evidence="2" key="1">
    <citation type="submission" date="2023-04" db="EMBL/GenBank/DDBJ databases">
        <title>Phytophthora lilii NBRC 32176.</title>
        <authorList>
            <person name="Ichikawa N."/>
            <person name="Sato H."/>
            <person name="Tonouchi N."/>
        </authorList>
    </citation>
    <scope>NUCLEOTIDE SEQUENCE</scope>
    <source>
        <strain evidence="2">NBRC 32176</strain>
    </source>
</reference>
<sequence>MLKDKGQTEATVCELDAYIGLESAMSFNPSTEIKELWSKKPFIRQSDFVETMARNRFEHIRARFQVHAPGSVPVDRREQDPLWHSRRLMSQIQQKFASIAVPVGAVSLDENTMRTKARSLARTFMPSKPDKYGIRRFYSVVGWESLYVYSVWDNGSGNRTNTTPADRYVDIFPALRTAVFRTPARDDVPIKRKDASALWMAMCGHLTKTYPAPNKHRLLVYDNFYTRHNLAKTLTAFTDGEMKMLGTVRICRQVDGRALRGAKGKNR</sequence>
<gene>
    <name evidence="2" type="ORF">Plil01_001094700</name>
</gene>
<evidence type="ECO:0000313" key="3">
    <source>
        <dbReference type="Proteomes" id="UP001165083"/>
    </source>
</evidence>
<comment type="caution">
    <text evidence="2">The sequence shown here is derived from an EMBL/GenBank/DDBJ whole genome shotgun (WGS) entry which is preliminary data.</text>
</comment>
<dbReference type="Proteomes" id="UP001165083">
    <property type="component" value="Unassembled WGS sequence"/>
</dbReference>
<dbReference type="Pfam" id="PF13843">
    <property type="entry name" value="DDE_Tnp_1_7"/>
    <property type="match status" value="1"/>
</dbReference>
<dbReference type="OrthoDB" id="124756at2759"/>
<accession>A0A9W6U521</accession>
<protein>
    <submittedName>
        <fullName evidence="2">Unnamed protein product</fullName>
    </submittedName>
</protein>
<organism evidence="2 3">
    <name type="scientific">Phytophthora lilii</name>
    <dbReference type="NCBI Taxonomy" id="2077276"/>
    <lineage>
        <taxon>Eukaryota</taxon>
        <taxon>Sar</taxon>
        <taxon>Stramenopiles</taxon>
        <taxon>Oomycota</taxon>
        <taxon>Peronosporomycetes</taxon>
        <taxon>Peronosporales</taxon>
        <taxon>Peronosporaceae</taxon>
        <taxon>Phytophthora</taxon>
    </lineage>
</organism>
<proteinExistence type="predicted"/>
<dbReference type="EMBL" id="BSXW01000598">
    <property type="protein sequence ID" value="GMF26317.1"/>
    <property type="molecule type" value="Genomic_DNA"/>
</dbReference>
<evidence type="ECO:0000313" key="2">
    <source>
        <dbReference type="EMBL" id="GMF26317.1"/>
    </source>
</evidence>
<dbReference type="PANTHER" id="PTHR46599">
    <property type="entry name" value="PIGGYBAC TRANSPOSABLE ELEMENT-DERIVED PROTEIN 4"/>
    <property type="match status" value="1"/>
</dbReference>
<dbReference type="InterPro" id="IPR029526">
    <property type="entry name" value="PGBD"/>
</dbReference>
<dbReference type="PANTHER" id="PTHR46599:SF3">
    <property type="entry name" value="PIGGYBAC TRANSPOSABLE ELEMENT-DERIVED PROTEIN 4"/>
    <property type="match status" value="1"/>
</dbReference>
<evidence type="ECO:0000259" key="1">
    <source>
        <dbReference type="Pfam" id="PF13843"/>
    </source>
</evidence>
<dbReference type="AlphaFoldDB" id="A0A9W6U521"/>
<feature type="domain" description="PiggyBac transposable element-derived protein" evidence="1">
    <location>
        <begin position="7"/>
        <end position="249"/>
    </location>
</feature>
<keyword evidence="3" id="KW-1185">Reference proteome</keyword>